<protein>
    <submittedName>
        <fullName evidence="3">Uncharacterized protein</fullName>
    </submittedName>
</protein>
<keyword evidence="4" id="KW-1185">Reference proteome</keyword>
<sequence length="101" mass="11684">MLKKLDPSRKARRRANKDKRRQAREEQQWQETRTNETKNKGSSIWDAFDFTRGGLSDRQTFLAFVVVGPAAITYLLYSLGVVGAPGEKQKKREMAQQQQQQ</sequence>
<reference evidence="3" key="1">
    <citation type="submission" date="2020-06" db="EMBL/GenBank/DDBJ databases">
        <authorList>
            <consortium name="Plant Systems Biology data submission"/>
        </authorList>
    </citation>
    <scope>NUCLEOTIDE SEQUENCE</scope>
    <source>
        <strain evidence="3">D6</strain>
    </source>
</reference>
<feature type="compositionally biased region" description="Basic residues" evidence="1">
    <location>
        <begin position="10"/>
        <end position="22"/>
    </location>
</feature>
<keyword evidence="2" id="KW-1133">Transmembrane helix</keyword>
<evidence type="ECO:0000313" key="4">
    <source>
        <dbReference type="Proteomes" id="UP001153069"/>
    </source>
</evidence>
<evidence type="ECO:0000256" key="1">
    <source>
        <dbReference type="SAM" id="MobiDB-lite"/>
    </source>
</evidence>
<feature type="region of interest" description="Disordered" evidence="1">
    <location>
        <begin position="1"/>
        <end position="43"/>
    </location>
</feature>
<comment type="caution">
    <text evidence="3">The sequence shown here is derived from an EMBL/GenBank/DDBJ whole genome shotgun (WGS) entry which is preliminary data.</text>
</comment>
<feature type="compositionally biased region" description="Basic and acidic residues" evidence="1">
    <location>
        <begin position="23"/>
        <end position="39"/>
    </location>
</feature>
<keyword evidence="2" id="KW-0472">Membrane</keyword>
<feature type="transmembrane region" description="Helical" evidence="2">
    <location>
        <begin position="61"/>
        <end position="84"/>
    </location>
</feature>
<dbReference type="AlphaFoldDB" id="A0A9N8H823"/>
<gene>
    <name evidence="3" type="ORF">SEMRO_157_G071100.1</name>
</gene>
<dbReference type="EMBL" id="CAICTM010000156">
    <property type="protein sequence ID" value="CAB9503142.1"/>
    <property type="molecule type" value="Genomic_DNA"/>
</dbReference>
<accession>A0A9N8H823</accession>
<name>A0A9N8H823_9STRA</name>
<evidence type="ECO:0000256" key="2">
    <source>
        <dbReference type="SAM" id="Phobius"/>
    </source>
</evidence>
<keyword evidence="2" id="KW-0812">Transmembrane</keyword>
<dbReference type="Proteomes" id="UP001153069">
    <property type="component" value="Unassembled WGS sequence"/>
</dbReference>
<proteinExistence type="predicted"/>
<evidence type="ECO:0000313" key="3">
    <source>
        <dbReference type="EMBL" id="CAB9503142.1"/>
    </source>
</evidence>
<organism evidence="3 4">
    <name type="scientific">Seminavis robusta</name>
    <dbReference type="NCBI Taxonomy" id="568900"/>
    <lineage>
        <taxon>Eukaryota</taxon>
        <taxon>Sar</taxon>
        <taxon>Stramenopiles</taxon>
        <taxon>Ochrophyta</taxon>
        <taxon>Bacillariophyta</taxon>
        <taxon>Bacillariophyceae</taxon>
        <taxon>Bacillariophycidae</taxon>
        <taxon>Naviculales</taxon>
        <taxon>Naviculaceae</taxon>
        <taxon>Seminavis</taxon>
    </lineage>
</organism>